<keyword evidence="9" id="KW-1185">Reference proteome</keyword>
<reference evidence="8 9" key="1">
    <citation type="submission" date="2019-01" db="EMBL/GenBank/DDBJ databases">
        <authorList>
            <person name="Ferrante I. M."/>
        </authorList>
    </citation>
    <scope>NUCLEOTIDE SEQUENCE [LARGE SCALE GENOMIC DNA]</scope>
    <source>
        <strain evidence="8 9">B856</strain>
    </source>
</reference>
<feature type="region of interest" description="Disordered" evidence="6">
    <location>
        <begin position="392"/>
        <end position="417"/>
    </location>
</feature>
<keyword evidence="4" id="KW-0720">Serine protease</keyword>
<evidence type="ECO:0000256" key="2">
    <source>
        <dbReference type="ARBA" id="ARBA00022670"/>
    </source>
</evidence>
<dbReference type="Pfam" id="PF17815">
    <property type="entry name" value="PDZ_3"/>
    <property type="match status" value="1"/>
</dbReference>
<dbReference type="InterPro" id="IPR001940">
    <property type="entry name" value="Peptidase_S1C"/>
</dbReference>
<evidence type="ECO:0000256" key="3">
    <source>
        <dbReference type="ARBA" id="ARBA00022801"/>
    </source>
</evidence>
<dbReference type="PANTHER" id="PTHR45980:SF9">
    <property type="entry name" value="PROTEASE DO-LIKE 10, MITOCHONDRIAL-RELATED"/>
    <property type="match status" value="1"/>
</dbReference>
<feature type="compositionally biased region" description="Acidic residues" evidence="6">
    <location>
        <begin position="216"/>
        <end position="236"/>
    </location>
</feature>
<feature type="region of interest" description="Disordered" evidence="6">
    <location>
        <begin position="606"/>
        <end position="628"/>
    </location>
</feature>
<dbReference type="AlphaFoldDB" id="A0A448YWF9"/>
<feature type="region of interest" description="Disordered" evidence="6">
    <location>
        <begin position="1"/>
        <end position="91"/>
    </location>
</feature>
<dbReference type="InterPro" id="IPR036034">
    <property type="entry name" value="PDZ_sf"/>
</dbReference>
<evidence type="ECO:0000256" key="5">
    <source>
        <dbReference type="ARBA" id="ARBA00023026"/>
    </source>
</evidence>
<dbReference type="Gene3D" id="2.40.10.10">
    <property type="entry name" value="Trypsin-like serine proteases"/>
    <property type="match status" value="2"/>
</dbReference>
<evidence type="ECO:0000259" key="7">
    <source>
        <dbReference type="Pfam" id="PF17815"/>
    </source>
</evidence>
<evidence type="ECO:0000313" key="8">
    <source>
        <dbReference type="EMBL" id="VEU34121.1"/>
    </source>
</evidence>
<dbReference type="PRINTS" id="PR00834">
    <property type="entry name" value="PROTEASES2C"/>
</dbReference>
<dbReference type="InterPro" id="IPR041517">
    <property type="entry name" value="DEGP_PDZ"/>
</dbReference>
<dbReference type="Pfam" id="PF13365">
    <property type="entry name" value="Trypsin_2"/>
    <property type="match status" value="1"/>
</dbReference>
<dbReference type="SUPFAM" id="SSF50494">
    <property type="entry name" value="Trypsin-like serine proteases"/>
    <property type="match status" value="1"/>
</dbReference>
<dbReference type="Proteomes" id="UP000291116">
    <property type="component" value="Unassembled WGS sequence"/>
</dbReference>
<accession>A0A448YWF9</accession>
<feature type="compositionally biased region" description="Basic residues" evidence="6">
    <location>
        <begin position="401"/>
        <end position="412"/>
    </location>
</feature>
<feature type="domain" description="Protease Do-like PDZ" evidence="7">
    <location>
        <begin position="504"/>
        <end position="672"/>
    </location>
</feature>
<proteinExistence type="inferred from homology"/>
<dbReference type="Gene3D" id="3.20.190.20">
    <property type="match status" value="1"/>
</dbReference>
<keyword evidence="2" id="KW-0645">Protease</keyword>
<evidence type="ECO:0000256" key="4">
    <source>
        <dbReference type="ARBA" id="ARBA00022825"/>
    </source>
</evidence>
<dbReference type="InterPro" id="IPR043504">
    <property type="entry name" value="Peptidase_S1_PA_chymotrypsin"/>
</dbReference>
<evidence type="ECO:0000313" key="9">
    <source>
        <dbReference type="Proteomes" id="UP000291116"/>
    </source>
</evidence>
<feature type="compositionally biased region" description="Basic and acidic residues" evidence="6">
    <location>
        <begin position="17"/>
        <end position="29"/>
    </location>
</feature>
<dbReference type="PANTHER" id="PTHR45980">
    <property type="match status" value="1"/>
</dbReference>
<dbReference type="EMBL" id="CAACVS010000019">
    <property type="protein sequence ID" value="VEU34121.1"/>
    <property type="molecule type" value="Genomic_DNA"/>
</dbReference>
<protein>
    <recommendedName>
        <fullName evidence="7">Protease Do-like PDZ domain-containing protein</fullName>
    </recommendedName>
</protein>
<name>A0A448YWF9_9STRA</name>
<comment type="similarity">
    <text evidence="1">Belongs to the peptidase S1C family.</text>
</comment>
<sequence length="689" mass="75264">MPESTPKNPRPATPARGKSDSASDAPVHDLHRRSRQATLTRMRSSPPQSPPDAAAGSNHHGDGMAPSLFWPSNSNPTKKPAASVPGEETPVDAEYCNNEGEEYDDYDEGSYYHDCDYYDEVFDSIVKIYATHNFEPDTTMPWQKQKSYNSYSSGFAINGRRILTNAHSVEYAGQVLVRRRGSSRKYRATVEVVANECDLAVLTIADETFWTTRTEYDEDEDDEYDDYEEDEEEEDGGSEKGAVAEASPGDDAIKPLSFGALPELQDEVEVLGYPTGGDSLSVTKGVVSRIEATEYAQCSGSHLLAIQIDAAINGGNSGGPVVDAATGRVVGVAFQALEHAENIGYVVPVTVVLHFLEGLQRHGGTYSGVTCLGVRYSRLENESMRRYLKLPDAVETAKPNGGKKKSRRKKSSNSHAQGGVVVRSCYPTCPSRNVLRESDVILSIDGIPVASDGNVPFRRNGRERVSFSSYVQTKFSGDTVALDLWRDGGSLKVDVPLAVSRDLVPPHWNNQSPPYFIVGGLVFTALSIPYLEDCGAWGEYVSDSLSYLMNKVYEPLEKPGDQVVVLINVLAHPANTGYDGLTNLHLRSVNGAPVRSLRHLKELIEAEQQGTHPGASPNGTDSKDTRDTEPRFLRLGFGSKTNEGDGGILVVLETDSIEDINREVCEEHSIQHPFYFPPLASNESSESQS</sequence>
<dbReference type="GO" id="GO:0006508">
    <property type="term" value="P:proteolysis"/>
    <property type="evidence" value="ECO:0007669"/>
    <property type="project" value="UniProtKB-KW"/>
</dbReference>
<dbReference type="OrthoDB" id="4217619at2759"/>
<feature type="region of interest" description="Disordered" evidence="6">
    <location>
        <begin position="213"/>
        <end position="250"/>
    </location>
</feature>
<dbReference type="InterPro" id="IPR046449">
    <property type="entry name" value="DEGP_PDZ_sf"/>
</dbReference>
<gene>
    <name evidence="8" type="ORF">PSNMU_V1.4_AUG-EV-PASAV3_0008150</name>
</gene>
<evidence type="ECO:0000256" key="1">
    <source>
        <dbReference type="ARBA" id="ARBA00010541"/>
    </source>
</evidence>
<dbReference type="Gene3D" id="2.30.42.10">
    <property type="match status" value="1"/>
</dbReference>
<organism evidence="8 9">
    <name type="scientific">Pseudo-nitzschia multistriata</name>
    <dbReference type="NCBI Taxonomy" id="183589"/>
    <lineage>
        <taxon>Eukaryota</taxon>
        <taxon>Sar</taxon>
        <taxon>Stramenopiles</taxon>
        <taxon>Ochrophyta</taxon>
        <taxon>Bacillariophyta</taxon>
        <taxon>Bacillariophyceae</taxon>
        <taxon>Bacillariophycidae</taxon>
        <taxon>Bacillariales</taxon>
        <taxon>Bacillariaceae</taxon>
        <taxon>Pseudo-nitzschia</taxon>
    </lineage>
</organism>
<dbReference type="InterPro" id="IPR009003">
    <property type="entry name" value="Peptidase_S1_PA"/>
</dbReference>
<keyword evidence="5" id="KW-0843">Virulence</keyword>
<evidence type="ECO:0000256" key="6">
    <source>
        <dbReference type="SAM" id="MobiDB-lite"/>
    </source>
</evidence>
<dbReference type="GO" id="GO:0004252">
    <property type="term" value="F:serine-type endopeptidase activity"/>
    <property type="evidence" value="ECO:0007669"/>
    <property type="project" value="InterPro"/>
</dbReference>
<dbReference type="SUPFAM" id="SSF50156">
    <property type="entry name" value="PDZ domain-like"/>
    <property type="match status" value="1"/>
</dbReference>
<keyword evidence="3" id="KW-0378">Hydrolase</keyword>